<reference evidence="7 8" key="2">
    <citation type="journal article" date="2021" name="J. Hered.">
        <title>Feather Gene Expression Elucidates the Developmental Basis of Plumage Iridescence in African Starlings.</title>
        <authorList>
            <person name="Rubenstein D.R."/>
            <person name="Corvelo A."/>
            <person name="MacManes M.D."/>
            <person name="Maia R."/>
            <person name="Narzisi G."/>
            <person name="Rousaki A."/>
            <person name="Vandenabeele P."/>
            <person name="Shawkey M.D."/>
            <person name="Solomon J."/>
        </authorList>
    </citation>
    <scope>NUCLEOTIDE SEQUENCE [LARGE SCALE GENOMIC DNA]</scope>
    <source>
        <strain evidence="7">SS15</strain>
    </source>
</reference>
<evidence type="ECO:0000256" key="2">
    <source>
        <dbReference type="ARBA" id="ARBA00023242"/>
    </source>
</evidence>
<dbReference type="PANTHER" id="PTHR22940:SF4">
    <property type="entry name" value="PROTEIN TIMELESS HOMOLOG"/>
    <property type="match status" value="1"/>
</dbReference>
<dbReference type="PANTHER" id="PTHR22940">
    <property type="entry name" value="TIMEOUT/TIMELESS-2"/>
    <property type="match status" value="1"/>
</dbReference>
<dbReference type="GO" id="GO:0043111">
    <property type="term" value="P:replication fork arrest"/>
    <property type="evidence" value="ECO:0007669"/>
    <property type="project" value="TreeGrafter"/>
</dbReference>
<proteinExistence type="predicted"/>
<feature type="region of interest" description="Disordered" evidence="4">
    <location>
        <begin position="181"/>
        <end position="200"/>
    </location>
</feature>
<accession>A0A835NED5</accession>
<organism evidence="6">
    <name type="scientific">Lamprotornis superbus</name>
    <dbReference type="NCBI Taxonomy" id="245042"/>
    <lineage>
        <taxon>Eukaryota</taxon>
        <taxon>Metazoa</taxon>
        <taxon>Chordata</taxon>
        <taxon>Craniata</taxon>
        <taxon>Vertebrata</taxon>
        <taxon>Euteleostomi</taxon>
        <taxon>Archelosauria</taxon>
        <taxon>Archosauria</taxon>
        <taxon>Dinosauria</taxon>
        <taxon>Saurischia</taxon>
        <taxon>Theropoda</taxon>
        <taxon>Coelurosauria</taxon>
        <taxon>Aves</taxon>
        <taxon>Neognathae</taxon>
        <taxon>Neoaves</taxon>
        <taxon>Telluraves</taxon>
        <taxon>Australaves</taxon>
        <taxon>Passeriformes</taxon>
        <taxon>Sturnidae</taxon>
        <taxon>Lamprotornis</taxon>
    </lineage>
</organism>
<dbReference type="GO" id="GO:0003677">
    <property type="term" value="F:DNA binding"/>
    <property type="evidence" value="ECO:0007669"/>
    <property type="project" value="TreeGrafter"/>
</dbReference>
<feature type="region of interest" description="Disordered" evidence="4">
    <location>
        <begin position="336"/>
        <end position="358"/>
    </location>
</feature>
<sequence length="449" mass="51445">MDWYMMNCELLATCSALGYLEGDVYHREPDCLESVKDLIRYLRHEDETRDVRQQLGAAQILQNDLLPILVQYPQDKVLFDAVIRLMVNLTQPALLCFGKVPADATSRHHFLQVLSYLQAYKEVSLPEDVLWAFASEKVFVVLSEKLYNLLQLDWEQRQEEDTLLIERILLLVRNVLHVPPDPAEEQVPGQGPSLTPQQGVDGDASVHDRVLWALHISGMDDLLKFLASAQVEQQWALHVLEIISLMFRDQSCWQSPEELAALGQGTAGAEHGEDTRELETLRQRELAEKRARALQRPSRHSRFGGSYVLQGLKSIGDRDVVFHKGLHNLKSYTHDLGKEPRRVPRHRQAAPESEPSRRSARNVRLFLRHFCQDFLEGCYNRLMLLVKLVRMGLASSAKDFPRERKGTRIVLWTQEQEEELTRLFEEFQSSGGELDTGGRPLKTPCSPPR</sequence>
<keyword evidence="8" id="KW-1185">Reference proteome</keyword>
<feature type="region of interest" description="Disordered" evidence="4">
    <location>
        <begin position="428"/>
        <end position="449"/>
    </location>
</feature>
<dbReference type="GO" id="GO:0000076">
    <property type="term" value="P:DNA replication checkpoint signaling"/>
    <property type="evidence" value="ECO:0007669"/>
    <property type="project" value="TreeGrafter"/>
</dbReference>
<gene>
    <name evidence="7" type="ORF">IHE44_0010856</name>
    <name evidence="6" type="ORF">IHE44_009167</name>
</gene>
<dbReference type="EMBL" id="JADDUC020000034">
    <property type="protein sequence ID" value="KAI1229848.1"/>
    <property type="molecule type" value="Genomic_DNA"/>
</dbReference>
<dbReference type="EMBL" id="JADDUC010000357">
    <property type="protein sequence ID" value="KAG0113998.1"/>
    <property type="molecule type" value="Genomic_DNA"/>
</dbReference>
<comment type="caution">
    <text evidence="6">The sequence shown here is derived from an EMBL/GenBank/DDBJ whole genome shotgun (WGS) entry which is preliminary data.</text>
</comment>
<keyword evidence="2" id="KW-0539">Nucleus</keyword>
<evidence type="ECO:0000256" key="3">
    <source>
        <dbReference type="ARBA" id="ARBA00023306"/>
    </source>
</evidence>
<dbReference type="OrthoDB" id="310853at2759"/>
<reference evidence="7" key="3">
    <citation type="submission" date="2022-01" db="EMBL/GenBank/DDBJ databases">
        <authorList>
            <person name="Rubenstein D.R."/>
        </authorList>
    </citation>
    <scope>NUCLEOTIDE SEQUENCE</scope>
    <source>
        <strain evidence="7">SS15</strain>
        <tissue evidence="7">Liver</tissue>
    </source>
</reference>
<evidence type="ECO:0000256" key="1">
    <source>
        <dbReference type="ARBA" id="ARBA00004123"/>
    </source>
</evidence>
<dbReference type="Proteomes" id="UP000618051">
    <property type="component" value="Unassembled WGS sequence"/>
</dbReference>
<dbReference type="GO" id="GO:0006281">
    <property type="term" value="P:DNA repair"/>
    <property type="evidence" value="ECO:0007669"/>
    <property type="project" value="TreeGrafter"/>
</dbReference>
<reference evidence="6" key="1">
    <citation type="submission" date="2020-10" db="EMBL/GenBank/DDBJ databases">
        <title>Feather gene expression reveals the developmental basis of iridescence in African starlings.</title>
        <authorList>
            <person name="Rubenstein D.R."/>
        </authorList>
    </citation>
    <scope>NUCLEOTIDE SEQUENCE</scope>
    <source>
        <strain evidence="6">SS15</strain>
        <tissue evidence="6">Liver</tissue>
    </source>
</reference>
<evidence type="ECO:0000256" key="4">
    <source>
        <dbReference type="SAM" id="MobiDB-lite"/>
    </source>
</evidence>
<dbReference type="InterPro" id="IPR006906">
    <property type="entry name" value="Timeless_N"/>
</dbReference>
<comment type="subcellular location">
    <subcellularLocation>
        <location evidence="1">Nucleus</location>
    </subcellularLocation>
</comment>
<dbReference type="InterPro" id="IPR044998">
    <property type="entry name" value="Timeless"/>
</dbReference>
<protein>
    <recommendedName>
        <fullName evidence="5">Timeless N-terminal domain-containing protein</fullName>
    </recommendedName>
</protein>
<dbReference type="AlphaFoldDB" id="A0A835NED5"/>
<keyword evidence="3" id="KW-0131">Cell cycle</keyword>
<feature type="domain" description="Timeless N-terminal" evidence="5">
    <location>
        <begin position="24"/>
        <end position="308"/>
    </location>
</feature>
<evidence type="ECO:0000313" key="7">
    <source>
        <dbReference type="EMBL" id="KAI1229848.1"/>
    </source>
</evidence>
<evidence type="ECO:0000259" key="5">
    <source>
        <dbReference type="Pfam" id="PF04821"/>
    </source>
</evidence>
<evidence type="ECO:0000313" key="6">
    <source>
        <dbReference type="EMBL" id="KAG0113998.1"/>
    </source>
</evidence>
<dbReference type="GO" id="GO:0031298">
    <property type="term" value="C:replication fork protection complex"/>
    <property type="evidence" value="ECO:0007669"/>
    <property type="project" value="TreeGrafter"/>
</dbReference>
<name>A0A835NED5_9PASS</name>
<dbReference type="Pfam" id="PF04821">
    <property type="entry name" value="TIMELESS"/>
    <property type="match status" value="1"/>
</dbReference>
<evidence type="ECO:0000313" key="8">
    <source>
        <dbReference type="Proteomes" id="UP000618051"/>
    </source>
</evidence>